<evidence type="ECO:0000313" key="1">
    <source>
        <dbReference type="EMBL" id="OKH10941.1"/>
    </source>
</evidence>
<dbReference type="OrthoDB" id="515003at2"/>
<proteinExistence type="predicted"/>
<sequence length="77" mass="8425">MIVADLNFCEPVEFTHSIIGGISATPNSNANTNFDSYDFELPNSNVFATGDVINTSNKSLNNDNEKMEMTISFAESK</sequence>
<keyword evidence="2" id="KW-1185">Reference proteome</keyword>
<dbReference type="AlphaFoldDB" id="A0A1U7GSY2"/>
<organism evidence="1 2">
    <name type="scientific">Fischerella major NIES-592</name>
    <dbReference type="NCBI Taxonomy" id="210994"/>
    <lineage>
        <taxon>Bacteria</taxon>
        <taxon>Bacillati</taxon>
        <taxon>Cyanobacteriota</taxon>
        <taxon>Cyanophyceae</taxon>
        <taxon>Nostocales</taxon>
        <taxon>Hapalosiphonaceae</taxon>
        <taxon>Fischerella</taxon>
    </lineage>
</organism>
<dbReference type="RefSeq" id="WP_062247886.1">
    <property type="nucleotide sequence ID" value="NZ_MRCA01000026.1"/>
</dbReference>
<evidence type="ECO:0000313" key="2">
    <source>
        <dbReference type="Proteomes" id="UP000186391"/>
    </source>
</evidence>
<dbReference type="Proteomes" id="UP000186391">
    <property type="component" value="Unassembled WGS sequence"/>
</dbReference>
<name>A0A1U7GSY2_9CYAN</name>
<reference evidence="1 2" key="1">
    <citation type="submission" date="2016-11" db="EMBL/GenBank/DDBJ databases">
        <title>Draft Genome Sequences of Nine Cyanobacterial Strains from Diverse Habitats.</title>
        <authorList>
            <person name="Zhu T."/>
            <person name="Hou S."/>
            <person name="Lu X."/>
            <person name="Hess W.R."/>
        </authorList>
    </citation>
    <scope>NUCLEOTIDE SEQUENCE [LARGE SCALE GENOMIC DNA]</scope>
    <source>
        <strain evidence="1 2">NIES-592</strain>
    </source>
</reference>
<accession>A0A1U7GSY2</accession>
<protein>
    <submittedName>
        <fullName evidence="1">Uncharacterized protein</fullName>
    </submittedName>
</protein>
<gene>
    <name evidence="1" type="ORF">NIES592_23360</name>
</gene>
<comment type="caution">
    <text evidence="1">The sequence shown here is derived from an EMBL/GenBank/DDBJ whole genome shotgun (WGS) entry which is preliminary data.</text>
</comment>
<dbReference type="EMBL" id="MRCA01000026">
    <property type="protein sequence ID" value="OKH10941.1"/>
    <property type="molecule type" value="Genomic_DNA"/>
</dbReference>